<feature type="transmembrane region" description="Helical" evidence="1">
    <location>
        <begin position="125"/>
        <end position="145"/>
    </location>
</feature>
<keyword evidence="1" id="KW-1133">Transmembrane helix</keyword>
<proteinExistence type="predicted"/>
<dbReference type="AlphaFoldDB" id="A0A6M3LZ77"/>
<protein>
    <submittedName>
        <fullName evidence="2">Uncharacterized protein</fullName>
    </submittedName>
</protein>
<dbReference type="EMBL" id="MT143560">
    <property type="protein sequence ID" value="QJA98191.1"/>
    <property type="molecule type" value="Genomic_DNA"/>
</dbReference>
<name>A0A6M3LZ77_9ZZZZ</name>
<organism evidence="2">
    <name type="scientific">viral metagenome</name>
    <dbReference type="NCBI Taxonomy" id="1070528"/>
    <lineage>
        <taxon>unclassified sequences</taxon>
        <taxon>metagenomes</taxon>
        <taxon>organismal metagenomes</taxon>
    </lineage>
</organism>
<feature type="transmembrane region" description="Helical" evidence="1">
    <location>
        <begin position="94"/>
        <end position="119"/>
    </location>
</feature>
<gene>
    <name evidence="2" type="ORF">MM171A02154_0003</name>
    <name evidence="3" type="ORF">MM171B00501_0004</name>
</gene>
<keyword evidence="1" id="KW-0472">Membrane</keyword>
<accession>A0A6M3LZ77</accession>
<dbReference type="EMBL" id="MT143870">
    <property type="protein sequence ID" value="QJB04043.1"/>
    <property type="molecule type" value="Genomic_DNA"/>
</dbReference>
<keyword evidence="1" id="KW-0812">Transmembrane</keyword>
<reference evidence="2" key="1">
    <citation type="submission" date="2020-03" db="EMBL/GenBank/DDBJ databases">
        <title>The deep terrestrial virosphere.</title>
        <authorList>
            <person name="Holmfeldt K."/>
            <person name="Nilsson E."/>
            <person name="Simone D."/>
            <person name="Lopez-Fernandez M."/>
            <person name="Wu X."/>
            <person name="de Brujin I."/>
            <person name="Lundin D."/>
            <person name="Andersson A."/>
            <person name="Bertilsson S."/>
            <person name="Dopson M."/>
        </authorList>
    </citation>
    <scope>NUCLEOTIDE SEQUENCE</scope>
    <source>
        <strain evidence="2">MM171A02154</strain>
        <strain evidence="3">MM171B00501</strain>
    </source>
</reference>
<sequence length="154" mass="16015">MASWKVVAEGTNLWDLRSTVGELELPKGSKVRIVMDTWAPWAFDVAGAELIFRPFIPDGLALIDVYGEAGQGIVDMEADPAWLLAVLVFIKSHWLAITIAGFVLTAIIASIIVLVKIAVAPALPVAAIAIGGGLALIGILAAVMAKKSGDGGIA</sequence>
<evidence type="ECO:0000313" key="3">
    <source>
        <dbReference type="EMBL" id="QJB04043.1"/>
    </source>
</evidence>
<evidence type="ECO:0000313" key="2">
    <source>
        <dbReference type="EMBL" id="QJA98191.1"/>
    </source>
</evidence>
<evidence type="ECO:0000256" key="1">
    <source>
        <dbReference type="SAM" id="Phobius"/>
    </source>
</evidence>